<dbReference type="EMBL" id="JAVXUP010000417">
    <property type="protein sequence ID" value="KAK3028471.1"/>
    <property type="molecule type" value="Genomic_DNA"/>
</dbReference>
<dbReference type="AlphaFoldDB" id="A0AA89BDA3"/>
<comment type="caution">
    <text evidence="3">The sequence shown here is derived from an EMBL/GenBank/DDBJ whole genome shotgun (WGS) entry which is preliminary data.</text>
</comment>
<accession>A0AA89BDA3</accession>
<dbReference type="Proteomes" id="UP001188597">
    <property type="component" value="Unassembled WGS sequence"/>
</dbReference>
<gene>
    <name evidence="3" type="ORF">RJ639_040040</name>
</gene>
<evidence type="ECO:0000256" key="1">
    <source>
        <dbReference type="ARBA" id="ARBA00022603"/>
    </source>
</evidence>
<evidence type="ECO:0000313" key="4">
    <source>
        <dbReference type="Proteomes" id="UP001188597"/>
    </source>
</evidence>
<reference evidence="3" key="1">
    <citation type="submission" date="2022-12" db="EMBL/GenBank/DDBJ databases">
        <title>Draft genome assemblies for two species of Escallonia (Escalloniales).</title>
        <authorList>
            <person name="Chanderbali A."/>
            <person name="Dervinis C."/>
            <person name="Anghel I."/>
            <person name="Soltis D."/>
            <person name="Soltis P."/>
            <person name="Zapata F."/>
        </authorList>
    </citation>
    <scope>NUCLEOTIDE SEQUENCE</scope>
    <source>
        <strain evidence="3">UCBG64.0493</strain>
        <tissue evidence="3">Leaf</tissue>
    </source>
</reference>
<name>A0AA89BDA3_9ASTE</name>
<protein>
    <submittedName>
        <fullName evidence="3">Uncharacterized protein</fullName>
    </submittedName>
</protein>
<proteinExistence type="predicted"/>
<dbReference type="PANTHER" id="PTHR13393">
    <property type="entry name" value="SAM-DEPENDENT METHYLTRANSFERASE"/>
    <property type="match status" value="1"/>
</dbReference>
<dbReference type="GO" id="GO:0008168">
    <property type="term" value="F:methyltransferase activity"/>
    <property type="evidence" value="ECO:0007669"/>
    <property type="project" value="UniProtKB-KW"/>
</dbReference>
<keyword evidence="2" id="KW-0808">Transferase</keyword>
<sequence>MVCPGGEHAFISRIIEDSVQLKQSFRWYTSMVGRKSNLKTLISHLRSVGVSLRRLNLSRDKHACGDLRGLLCLRLERSYHLMCQGNVFYLSHLSYRDSALSIADAGNAEPQNTIDADGLITLPYDQCVVSKYYGLQRQYSAVFVLQAVESFFCTSGASCKLNLDSFYMDV</sequence>
<keyword evidence="4" id="KW-1185">Reference proteome</keyword>
<dbReference type="InterPro" id="IPR029063">
    <property type="entry name" value="SAM-dependent_MTases_sf"/>
</dbReference>
<organism evidence="3 4">
    <name type="scientific">Escallonia herrerae</name>
    <dbReference type="NCBI Taxonomy" id="1293975"/>
    <lineage>
        <taxon>Eukaryota</taxon>
        <taxon>Viridiplantae</taxon>
        <taxon>Streptophyta</taxon>
        <taxon>Embryophyta</taxon>
        <taxon>Tracheophyta</taxon>
        <taxon>Spermatophyta</taxon>
        <taxon>Magnoliopsida</taxon>
        <taxon>eudicotyledons</taxon>
        <taxon>Gunneridae</taxon>
        <taxon>Pentapetalae</taxon>
        <taxon>asterids</taxon>
        <taxon>campanulids</taxon>
        <taxon>Escalloniales</taxon>
        <taxon>Escalloniaceae</taxon>
        <taxon>Escallonia</taxon>
    </lineage>
</organism>
<dbReference type="Pfam" id="PF05971">
    <property type="entry name" value="Methyltransf_10"/>
    <property type="match status" value="1"/>
</dbReference>
<dbReference type="GO" id="GO:0070475">
    <property type="term" value="P:rRNA base methylation"/>
    <property type="evidence" value="ECO:0007669"/>
    <property type="project" value="TreeGrafter"/>
</dbReference>
<keyword evidence="1" id="KW-0489">Methyltransferase</keyword>
<evidence type="ECO:0000313" key="3">
    <source>
        <dbReference type="EMBL" id="KAK3028471.1"/>
    </source>
</evidence>
<dbReference type="InterPro" id="IPR010286">
    <property type="entry name" value="METTL16/RlmF"/>
</dbReference>
<evidence type="ECO:0000256" key="2">
    <source>
        <dbReference type="ARBA" id="ARBA00022679"/>
    </source>
</evidence>
<dbReference type="PANTHER" id="PTHR13393:SF0">
    <property type="entry name" value="RNA N6-ADENOSINE-METHYLTRANSFERASE METTL16"/>
    <property type="match status" value="1"/>
</dbReference>
<dbReference type="Gene3D" id="3.40.50.150">
    <property type="entry name" value="Vaccinia Virus protein VP39"/>
    <property type="match status" value="1"/>
</dbReference>
<dbReference type="GO" id="GO:0005634">
    <property type="term" value="C:nucleus"/>
    <property type="evidence" value="ECO:0007669"/>
    <property type="project" value="TreeGrafter"/>
</dbReference>